<feature type="non-terminal residue" evidence="1">
    <location>
        <position position="1"/>
    </location>
</feature>
<comment type="caution">
    <text evidence="1">The sequence shown here is derived from an EMBL/GenBank/DDBJ whole genome shotgun (WGS) entry which is preliminary data.</text>
</comment>
<dbReference type="Proteomes" id="UP001208651">
    <property type="component" value="Unassembled WGS sequence"/>
</dbReference>
<dbReference type="Gene3D" id="3.30.420.10">
    <property type="entry name" value="Ribonuclease H-like superfamily/Ribonuclease H"/>
    <property type="match status" value="1"/>
</dbReference>
<evidence type="ECO:0000313" key="2">
    <source>
        <dbReference type="Proteomes" id="UP001208651"/>
    </source>
</evidence>
<evidence type="ECO:0008006" key="3">
    <source>
        <dbReference type="Google" id="ProtNLM"/>
    </source>
</evidence>
<organism evidence="1 2">
    <name type="scientific">Aeromonas media</name>
    <dbReference type="NCBI Taxonomy" id="651"/>
    <lineage>
        <taxon>Bacteria</taxon>
        <taxon>Pseudomonadati</taxon>
        <taxon>Pseudomonadota</taxon>
        <taxon>Gammaproteobacteria</taxon>
        <taxon>Aeromonadales</taxon>
        <taxon>Aeromonadaceae</taxon>
        <taxon>Aeromonas</taxon>
    </lineage>
</organism>
<proteinExistence type="predicted"/>
<sequence length="743" mass="84829">HSVLSYTTLFPHCEGLMRINQKIVSNTKNKSELLIVDICLDNRLIAVSDLLTDSPKRPFFISLEHVESDINSARVSIADHDFPEIFYQPDSAFDPRWIDKRDQCLATIKPLIVDPDLKHRYLYGESNGILKQLIIQSGRSKKYVSSCLNRYFKCGGMKNSLLPRYYECGLNHQLPTKTIKLDDGKICLASKRGRETNYGNPYRGITQQDIKNIDLFSKSIRSGEEVVLSKLYLDYCMTYASVELSPKSVGDGEVSESVKVLLPKDHLISPRSFKRQLMKCIDKLTFIKKRVGSINYARDHAAKPGVAKKGLRGPTYRYEIDSTIADIYIRDEYSQDELVSIGRPTIYLVVDTYSTMIVGIHVGFGNPCWHGASQALFNAMSNKIDFCREYGVDIKESEWPCQEVCRELTMDRGSENSDNNITAILQGQIGIKAANLNALHRGDMKGTVEKSFHLLQEMAIPPHAGKVMKVPKKEDQHPSRKPLYSYSDFMNRLINTILFLNNNRASINSQNFEMSRDGVGFTPRDVWNWGLKQAVIGSRVSADKLRFALLPEAEATVMSQGIYFRGLYYSCNEIVRRNYLDKARNLGRFKIKIRYSDVTTNYIWLKDAVLGDVIQLDINDRSEAYKNHNWENVMRQQEITKERLANMKEREFSERVALVQKFDKQDKQIQASIRRHIKSNAKSIQGGMKDRKMIDAAMQRHREGQSIVAELVPVAQLDTNPRPLSAIGQQDLTDPTIFTVQEK</sequence>
<dbReference type="EMBL" id="JAJVCY010000072">
    <property type="protein sequence ID" value="MCV3290705.1"/>
    <property type="molecule type" value="Genomic_DNA"/>
</dbReference>
<evidence type="ECO:0000313" key="1">
    <source>
        <dbReference type="EMBL" id="MCV3290705.1"/>
    </source>
</evidence>
<dbReference type="InterPro" id="IPR036397">
    <property type="entry name" value="RNaseH_sf"/>
</dbReference>
<gene>
    <name evidence="1" type="ORF">LZT28_21180</name>
</gene>
<name>A0AAW5RQ01_AERME</name>
<protein>
    <recommendedName>
        <fullName evidence="3">Transposase</fullName>
    </recommendedName>
</protein>
<dbReference type="GO" id="GO:0003676">
    <property type="term" value="F:nucleic acid binding"/>
    <property type="evidence" value="ECO:0007669"/>
    <property type="project" value="InterPro"/>
</dbReference>
<dbReference type="RefSeq" id="WP_263686503.1">
    <property type="nucleotide sequence ID" value="NZ_JAJVCY010000072.1"/>
</dbReference>
<dbReference type="AlphaFoldDB" id="A0AAW5RQ01"/>
<reference evidence="1" key="1">
    <citation type="submission" date="2022-01" db="EMBL/GenBank/DDBJ databases">
        <title>Comparison of Fish pathogen Aeromonas spp.</title>
        <authorList>
            <person name="Dubey S."/>
            <person name="Sorum H."/>
            <person name="Munangandu H.M."/>
        </authorList>
    </citation>
    <scope>NUCLEOTIDE SEQUENCE</scope>
    <source>
        <strain evidence="1">SD/21-15</strain>
    </source>
</reference>
<accession>A0AAW5RQ01</accession>